<evidence type="ECO:0000256" key="2">
    <source>
        <dbReference type="SAM" id="SignalP"/>
    </source>
</evidence>
<dbReference type="InParanoid" id="A0A5J5EWY9"/>
<keyword evidence="4" id="KW-1185">Reference proteome</keyword>
<name>A0A5J5EWY9_9PEZI</name>
<evidence type="ECO:0000313" key="4">
    <source>
        <dbReference type="Proteomes" id="UP000326924"/>
    </source>
</evidence>
<feature type="region of interest" description="Disordered" evidence="1">
    <location>
        <begin position="165"/>
        <end position="192"/>
    </location>
</feature>
<evidence type="ECO:0000313" key="3">
    <source>
        <dbReference type="EMBL" id="KAA8905077.1"/>
    </source>
</evidence>
<evidence type="ECO:0008006" key="5">
    <source>
        <dbReference type="Google" id="ProtNLM"/>
    </source>
</evidence>
<dbReference type="EMBL" id="VXIS01000101">
    <property type="protein sequence ID" value="KAA8905077.1"/>
    <property type="molecule type" value="Genomic_DNA"/>
</dbReference>
<reference evidence="3 4" key="1">
    <citation type="submission" date="2019-09" db="EMBL/GenBank/DDBJ databases">
        <title>Draft genome of the ectomycorrhizal ascomycete Sphaerosporella brunnea.</title>
        <authorList>
            <consortium name="DOE Joint Genome Institute"/>
            <person name="Benucci G.M."/>
            <person name="Marozzi G."/>
            <person name="Antonielli L."/>
            <person name="Sanchez S."/>
            <person name="Marco P."/>
            <person name="Wang X."/>
            <person name="Falini L.B."/>
            <person name="Barry K."/>
            <person name="Haridas S."/>
            <person name="Lipzen A."/>
            <person name="Labutti K."/>
            <person name="Grigoriev I.V."/>
            <person name="Murat C."/>
            <person name="Martin F."/>
            <person name="Albertini E."/>
            <person name="Donnini D."/>
            <person name="Bonito G."/>
        </authorList>
    </citation>
    <scope>NUCLEOTIDE SEQUENCE [LARGE SCALE GENOMIC DNA]</scope>
    <source>
        <strain evidence="3 4">Sb_GMNB300</strain>
    </source>
</reference>
<feature type="chain" id="PRO_5023900613" description="Hydrophobic surface binding protein A-domain-containing protein" evidence="2">
    <location>
        <begin position="20"/>
        <end position="217"/>
    </location>
</feature>
<proteinExistence type="predicted"/>
<dbReference type="Proteomes" id="UP000326924">
    <property type="component" value="Unassembled WGS sequence"/>
</dbReference>
<feature type="compositionally biased region" description="Low complexity" evidence="1">
    <location>
        <begin position="165"/>
        <end position="189"/>
    </location>
</feature>
<evidence type="ECO:0000256" key="1">
    <source>
        <dbReference type="SAM" id="MobiDB-lite"/>
    </source>
</evidence>
<dbReference type="AlphaFoldDB" id="A0A5J5EWY9"/>
<protein>
    <recommendedName>
        <fullName evidence="5">Hydrophobic surface binding protein A-domain-containing protein</fullName>
    </recommendedName>
</protein>
<organism evidence="3 4">
    <name type="scientific">Sphaerosporella brunnea</name>
    <dbReference type="NCBI Taxonomy" id="1250544"/>
    <lineage>
        <taxon>Eukaryota</taxon>
        <taxon>Fungi</taxon>
        <taxon>Dikarya</taxon>
        <taxon>Ascomycota</taxon>
        <taxon>Pezizomycotina</taxon>
        <taxon>Pezizomycetes</taxon>
        <taxon>Pezizales</taxon>
        <taxon>Pyronemataceae</taxon>
        <taxon>Sphaerosporella</taxon>
    </lineage>
</organism>
<keyword evidence="2" id="KW-0732">Signal</keyword>
<gene>
    <name evidence="3" type="ORF">FN846DRAFT_907534</name>
</gene>
<comment type="caution">
    <text evidence="3">The sequence shown here is derived from an EMBL/GenBank/DDBJ whole genome shotgun (WGS) entry which is preliminary data.</text>
</comment>
<accession>A0A5J5EWY9</accession>
<sequence length="217" mass="21579">MRTAIPATLFLAALTRAAAASSEADQEAKASSIMSKLDALTTVAGYAAFESAAESVASDFYATQTFVKDTNAEPTDAAQASANMELSFAYMSEIEKFAEKQTVITGSLRDSVTSALGAYVSLLSEAAASAALPTDTTATTTGSAESTADVGVKTTAAAKTSLETVTRATTTGSSTTATTTGTKADASSAPASGALGRTVSRVFAGAVAGVVAAAILL</sequence>
<feature type="signal peptide" evidence="2">
    <location>
        <begin position="1"/>
        <end position="19"/>
    </location>
</feature>